<organism evidence="1 2">
    <name type="scientific">Citricoccus parietis</name>
    <dbReference type="NCBI Taxonomy" id="592307"/>
    <lineage>
        <taxon>Bacteria</taxon>
        <taxon>Bacillati</taxon>
        <taxon>Actinomycetota</taxon>
        <taxon>Actinomycetes</taxon>
        <taxon>Micrococcales</taxon>
        <taxon>Micrococcaceae</taxon>
        <taxon>Citricoccus</taxon>
    </lineage>
</organism>
<reference evidence="1 2" key="1">
    <citation type="submission" date="2024-09" db="EMBL/GenBank/DDBJ databases">
        <authorList>
            <person name="Sun Q."/>
            <person name="Mori K."/>
        </authorList>
    </citation>
    <scope>NUCLEOTIDE SEQUENCE [LARGE SCALE GENOMIC DNA]</scope>
    <source>
        <strain evidence="1 2">CCM 7609</strain>
    </source>
</reference>
<comment type="caution">
    <text evidence="1">The sequence shown here is derived from an EMBL/GenBank/DDBJ whole genome shotgun (WGS) entry which is preliminary data.</text>
</comment>
<protein>
    <submittedName>
        <fullName evidence="1">Uncharacterized protein</fullName>
    </submittedName>
</protein>
<sequence length="63" mass="7219">MRSPPAPAIPGRSAIDGSLWSYCCAPLTWTLFPRCRPTRPSRRSPWAMWPPWRTRAPATRSRP</sequence>
<keyword evidence="2" id="KW-1185">Reference proteome</keyword>
<dbReference type="Proteomes" id="UP001589575">
    <property type="component" value="Unassembled WGS sequence"/>
</dbReference>
<proteinExistence type="predicted"/>
<evidence type="ECO:0000313" key="2">
    <source>
        <dbReference type="Proteomes" id="UP001589575"/>
    </source>
</evidence>
<name>A0ABV5FT49_9MICC</name>
<dbReference type="EMBL" id="JBHMFI010000001">
    <property type="protein sequence ID" value="MFB9069860.1"/>
    <property type="molecule type" value="Genomic_DNA"/>
</dbReference>
<gene>
    <name evidence="1" type="ORF">ACFFX0_01065</name>
</gene>
<accession>A0ABV5FT49</accession>
<evidence type="ECO:0000313" key="1">
    <source>
        <dbReference type="EMBL" id="MFB9069860.1"/>
    </source>
</evidence>